<dbReference type="SUPFAM" id="SSF51120">
    <property type="entry name" value="beta-Roll"/>
    <property type="match status" value="2"/>
</dbReference>
<evidence type="ECO:0000256" key="7">
    <source>
        <dbReference type="ARBA" id="ARBA00023136"/>
    </source>
</evidence>
<reference evidence="9 10" key="1">
    <citation type="submission" date="2017-06" db="EMBL/GenBank/DDBJ databases">
        <authorList>
            <person name="Kim H.J."/>
            <person name="Triplett B.A."/>
        </authorList>
    </citation>
    <scope>NUCLEOTIDE SEQUENCE [LARGE SCALE GENOMIC DNA]</scope>
    <source>
        <strain evidence="9 10">DSM 29339</strain>
    </source>
</reference>
<dbReference type="PROSITE" id="PS00330">
    <property type="entry name" value="HEMOLYSIN_CALCIUM"/>
    <property type="match status" value="1"/>
</dbReference>
<evidence type="ECO:0000256" key="8">
    <source>
        <dbReference type="SAM" id="MobiDB-lite"/>
    </source>
</evidence>
<keyword evidence="3" id="KW-0964">Secreted</keyword>
<protein>
    <submittedName>
        <fullName evidence="9">Hemolysin-type calcium-binding repeat-containing protein</fullName>
    </submittedName>
</protein>
<evidence type="ECO:0000313" key="10">
    <source>
        <dbReference type="Proteomes" id="UP000198426"/>
    </source>
</evidence>
<dbReference type="Gene3D" id="2.150.10.10">
    <property type="entry name" value="Serralysin-like metalloprotease, C-terminal"/>
    <property type="match status" value="3"/>
</dbReference>
<evidence type="ECO:0000256" key="2">
    <source>
        <dbReference type="ARBA" id="ARBA00004613"/>
    </source>
</evidence>
<dbReference type="Proteomes" id="UP000198426">
    <property type="component" value="Unassembled WGS sequence"/>
</dbReference>
<dbReference type="PRINTS" id="PR01488">
    <property type="entry name" value="RTXTOXINA"/>
</dbReference>
<dbReference type="InterPro" id="IPR050557">
    <property type="entry name" value="RTX_toxin/Mannuronan_C5-epim"/>
</dbReference>
<dbReference type="Pfam" id="PF00353">
    <property type="entry name" value="HemolysinCabind"/>
    <property type="match status" value="4"/>
</dbReference>
<dbReference type="PANTHER" id="PTHR38340">
    <property type="entry name" value="S-LAYER PROTEIN"/>
    <property type="match status" value="1"/>
</dbReference>
<keyword evidence="10" id="KW-1185">Reference proteome</keyword>
<dbReference type="GO" id="GO:0016020">
    <property type="term" value="C:membrane"/>
    <property type="evidence" value="ECO:0007669"/>
    <property type="project" value="UniProtKB-SubCell"/>
</dbReference>
<comment type="subcellular location">
    <subcellularLocation>
        <location evidence="1">Membrane</location>
    </subcellularLocation>
    <subcellularLocation>
        <location evidence="2">Secreted</location>
    </subcellularLocation>
</comment>
<accession>A0A239DCA0</accession>
<dbReference type="InterPro" id="IPR018511">
    <property type="entry name" value="Hemolysin-typ_Ca-bd_CS"/>
</dbReference>
<organism evidence="9 10">
    <name type="scientific">Tropicimonas sediminicola</name>
    <dbReference type="NCBI Taxonomy" id="1031541"/>
    <lineage>
        <taxon>Bacteria</taxon>
        <taxon>Pseudomonadati</taxon>
        <taxon>Pseudomonadota</taxon>
        <taxon>Alphaproteobacteria</taxon>
        <taxon>Rhodobacterales</taxon>
        <taxon>Roseobacteraceae</taxon>
        <taxon>Tropicimonas</taxon>
    </lineage>
</organism>
<feature type="region of interest" description="Disordered" evidence="8">
    <location>
        <begin position="551"/>
        <end position="581"/>
    </location>
</feature>
<dbReference type="EMBL" id="FZOY01000001">
    <property type="protein sequence ID" value="SNS29949.1"/>
    <property type="molecule type" value="Genomic_DNA"/>
</dbReference>
<evidence type="ECO:0000256" key="1">
    <source>
        <dbReference type="ARBA" id="ARBA00004370"/>
    </source>
</evidence>
<dbReference type="GO" id="GO:0005576">
    <property type="term" value="C:extracellular region"/>
    <property type="evidence" value="ECO:0007669"/>
    <property type="project" value="UniProtKB-SubCell"/>
</dbReference>
<evidence type="ECO:0000256" key="4">
    <source>
        <dbReference type="ARBA" id="ARBA00022656"/>
    </source>
</evidence>
<dbReference type="GO" id="GO:0005509">
    <property type="term" value="F:calcium ion binding"/>
    <property type="evidence" value="ECO:0007669"/>
    <property type="project" value="InterPro"/>
</dbReference>
<evidence type="ECO:0000256" key="3">
    <source>
        <dbReference type="ARBA" id="ARBA00022525"/>
    </source>
</evidence>
<keyword evidence="5" id="KW-0677">Repeat</keyword>
<gene>
    <name evidence="9" type="ORF">SAMN05421757_101753</name>
</gene>
<feature type="region of interest" description="Disordered" evidence="8">
    <location>
        <begin position="498"/>
        <end position="517"/>
    </location>
</feature>
<dbReference type="InterPro" id="IPR003995">
    <property type="entry name" value="RTX_toxin_determinant-A"/>
</dbReference>
<evidence type="ECO:0000313" key="9">
    <source>
        <dbReference type="EMBL" id="SNS29949.1"/>
    </source>
</evidence>
<dbReference type="AlphaFoldDB" id="A0A239DCA0"/>
<dbReference type="InterPro" id="IPR011049">
    <property type="entry name" value="Serralysin-like_metalloprot_C"/>
</dbReference>
<dbReference type="PRINTS" id="PR00313">
    <property type="entry name" value="CABNDNGRPT"/>
</dbReference>
<evidence type="ECO:0000256" key="5">
    <source>
        <dbReference type="ARBA" id="ARBA00022737"/>
    </source>
</evidence>
<dbReference type="InterPro" id="IPR001343">
    <property type="entry name" value="Hemolysn_Ca-bd"/>
</dbReference>
<keyword evidence="7" id="KW-0472">Membrane</keyword>
<sequence>MCRSTGPPKPLTRFDHRETVPPVGKTIKFNYFTSDIMTIKPLGPSKDLGSVDAIFDGITPVSAGLKNGKVAVAWAQTLVFPAGGFTDTDGAIFVQLYSAGGKPSGAVKLVNMTTAGIQGSPEITALKDGGFVMSWVSYAPLGQGHNDTDIHARIFNANGSPRGKEIIVTRDDPHTVTGGSNYDDDNTSGNVIATRDGGFLAIWTDGGPNEGAFAQRFDAQGGRVGKEVEITTDGFVFLPGIAELSNGNFVAVNDDSYPVNLWISGAGLNDAPTGISGTGKGRYEVDLDETGTRRDHPEVAALKNGGFALVWKQYPATGSNNLRVETYDKAARLVKAVEIDVPNGADSVRNDFNILGLSNGGFIVAWTQNEADVGTDSVGIKAQAFNGDGTVAGPARFLNSNSAGVQYLHDMTETADGKVWVSYVDQSAIGTVDQLQYRLFEVTADAGKSQPVGPKQIYGTAKDDTLKGSAGADEITARGGDDVVRALGGKDVVDAGSGADRVLGGDGDDTLRGGGDNDTLLGEAGNDKVFGQTGNDTLDGGDGNDRLVGGGGADTLRGGKGRDTLNGSAGADTLKGDSGDDRIAGGGAGDRLVGGAGDDTLNGGAGNDKLYGNGGNDVLIGGGGRDTFIFAGATGDDVITDFDPESDSYTIKTKATVTEVAKAGGVLISWAENSLLLEGLTLDDIA</sequence>
<name>A0A239DCA0_9RHOB</name>
<proteinExistence type="predicted"/>
<keyword evidence="6" id="KW-0843">Virulence</keyword>
<dbReference type="PANTHER" id="PTHR38340:SF1">
    <property type="entry name" value="S-LAYER PROTEIN"/>
    <property type="match status" value="1"/>
</dbReference>
<keyword evidence="4" id="KW-0800">Toxin</keyword>
<evidence type="ECO:0000256" key="6">
    <source>
        <dbReference type="ARBA" id="ARBA00023026"/>
    </source>
</evidence>
<dbReference type="GO" id="GO:0090729">
    <property type="term" value="F:toxin activity"/>
    <property type="evidence" value="ECO:0007669"/>
    <property type="project" value="UniProtKB-KW"/>
</dbReference>